<protein>
    <recommendedName>
        <fullName evidence="4">Transmembrane protein</fullName>
    </recommendedName>
</protein>
<keyword evidence="3" id="KW-1185">Reference proteome</keyword>
<evidence type="ECO:0000313" key="2">
    <source>
        <dbReference type="EMBL" id="KAJ4501097.1"/>
    </source>
</evidence>
<dbReference type="EMBL" id="JANVFT010000003">
    <property type="protein sequence ID" value="KAJ4501097.1"/>
    <property type="molecule type" value="Genomic_DNA"/>
</dbReference>
<name>A0ABQ8VXI3_9AGAR</name>
<proteinExistence type="predicted"/>
<feature type="transmembrane region" description="Helical" evidence="1">
    <location>
        <begin position="16"/>
        <end position="37"/>
    </location>
</feature>
<dbReference type="Proteomes" id="UP001150217">
    <property type="component" value="Unassembled WGS sequence"/>
</dbReference>
<accession>A0ABQ8VXI3</accession>
<reference evidence="2" key="1">
    <citation type="submission" date="2022-08" db="EMBL/GenBank/DDBJ databases">
        <title>A Global Phylogenomic Analysis of the Shiitake Genus Lentinula.</title>
        <authorList>
            <consortium name="DOE Joint Genome Institute"/>
            <person name="Sierra-Patev S."/>
            <person name="Min B."/>
            <person name="Naranjo-Ortiz M."/>
            <person name="Looney B."/>
            <person name="Konkel Z."/>
            <person name="Slot J.C."/>
            <person name="Sakamoto Y."/>
            <person name="Steenwyk J.L."/>
            <person name="Rokas A."/>
            <person name="Carro J."/>
            <person name="Camarero S."/>
            <person name="Ferreira P."/>
            <person name="Molpeceres G."/>
            <person name="Ruiz-Duenas F.J."/>
            <person name="Serrano A."/>
            <person name="Henrissat B."/>
            <person name="Drula E."/>
            <person name="Hughes K.W."/>
            <person name="Mata J.L."/>
            <person name="Ishikawa N.K."/>
            <person name="Vargas-Isla R."/>
            <person name="Ushijima S."/>
            <person name="Smith C.A."/>
            <person name="Ahrendt S."/>
            <person name="Andreopoulos W."/>
            <person name="He G."/>
            <person name="Labutti K."/>
            <person name="Lipzen A."/>
            <person name="Ng V."/>
            <person name="Riley R."/>
            <person name="Sandor L."/>
            <person name="Barry K."/>
            <person name="Martinez A.T."/>
            <person name="Xiao Y."/>
            <person name="Gibbons J.G."/>
            <person name="Terashima K."/>
            <person name="Grigoriev I.V."/>
            <person name="Hibbett D.S."/>
        </authorList>
    </citation>
    <scope>NUCLEOTIDE SEQUENCE</scope>
    <source>
        <strain evidence="2">RHP3577 ss4</strain>
    </source>
</reference>
<feature type="transmembrane region" description="Helical" evidence="1">
    <location>
        <begin position="49"/>
        <end position="69"/>
    </location>
</feature>
<keyword evidence="1" id="KW-1133">Transmembrane helix</keyword>
<evidence type="ECO:0000256" key="1">
    <source>
        <dbReference type="SAM" id="Phobius"/>
    </source>
</evidence>
<organism evidence="2 3">
    <name type="scientific">Lentinula lateritia</name>
    <dbReference type="NCBI Taxonomy" id="40482"/>
    <lineage>
        <taxon>Eukaryota</taxon>
        <taxon>Fungi</taxon>
        <taxon>Dikarya</taxon>
        <taxon>Basidiomycota</taxon>
        <taxon>Agaricomycotina</taxon>
        <taxon>Agaricomycetes</taxon>
        <taxon>Agaricomycetidae</taxon>
        <taxon>Agaricales</taxon>
        <taxon>Marasmiineae</taxon>
        <taxon>Omphalotaceae</taxon>
        <taxon>Lentinula</taxon>
    </lineage>
</organism>
<gene>
    <name evidence="2" type="ORF">C8R41DRAFT_808071</name>
</gene>
<evidence type="ECO:0000313" key="3">
    <source>
        <dbReference type="Proteomes" id="UP001150217"/>
    </source>
</evidence>
<sequence>MNSYITTQLLASTCKVVTAVAVTILQVVVVAMAVVMIPQTWVVTVFRAMVVLIQILILTPQVCLVLVLTPQFRFCLQAAVQSLVDKKTALIQAGTGAVVSTVGALATTGALPVMIKGTKKAVNKTVQTVNSTYHHTKEKVHNVTTHIFHPFRNKQEEKKTDMDGHKDEVSRRDLIEVMARSFKYPPKTFYLQSSSSVDVDEQDSDFGKS</sequence>
<comment type="caution">
    <text evidence="2">The sequence shown here is derived from an EMBL/GenBank/DDBJ whole genome shotgun (WGS) entry which is preliminary data.</text>
</comment>
<evidence type="ECO:0008006" key="4">
    <source>
        <dbReference type="Google" id="ProtNLM"/>
    </source>
</evidence>
<keyword evidence="1" id="KW-0472">Membrane</keyword>
<feature type="transmembrane region" description="Helical" evidence="1">
    <location>
        <begin position="89"/>
        <end position="115"/>
    </location>
</feature>
<keyword evidence="1" id="KW-0812">Transmembrane</keyword>